<dbReference type="PANTHER" id="PTHR42918:SF5">
    <property type="entry name" value="LYSINE--TRNA LIGASE, MITOCHONDRIAL"/>
    <property type="match status" value="1"/>
</dbReference>
<dbReference type="PRINTS" id="PR00982">
    <property type="entry name" value="TRNASYNTHLYS"/>
</dbReference>
<gene>
    <name evidence="7" type="ORF">CANARDRAFT_29642</name>
</gene>
<dbReference type="AlphaFoldDB" id="A0A1E4SWP6"/>
<dbReference type="OrthoDB" id="21243at2759"/>
<evidence type="ECO:0000256" key="3">
    <source>
        <dbReference type="ARBA" id="ARBA00022840"/>
    </source>
</evidence>
<dbReference type="GO" id="GO:0005739">
    <property type="term" value="C:mitochondrion"/>
    <property type="evidence" value="ECO:0007669"/>
    <property type="project" value="TreeGrafter"/>
</dbReference>
<name>A0A1E4SWP6_9ASCO</name>
<evidence type="ECO:0000313" key="8">
    <source>
        <dbReference type="Proteomes" id="UP000094801"/>
    </source>
</evidence>
<evidence type="ECO:0000259" key="6">
    <source>
        <dbReference type="PROSITE" id="PS50862"/>
    </source>
</evidence>
<evidence type="ECO:0000256" key="5">
    <source>
        <dbReference type="ARBA" id="ARBA00030563"/>
    </source>
</evidence>
<dbReference type="InterPro" id="IPR018149">
    <property type="entry name" value="Lys-tRNA-synth_II_C"/>
</dbReference>
<dbReference type="GO" id="GO:0070154">
    <property type="term" value="P:mitochondrial lysyl-tRNA aminoacylation"/>
    <property type="evidence" value="ECO:0007669"/>
    <property type="project" value="TreeGrafter"/>
</dbReference>
<evidence type="ECO:0000256" key="2">
    <source>
        <dbReference type="ARBA" id="ARBA00022741"/>
    </source>
</evidence>
<organism evidence="7 8">
    <name type="scientific">[Candida] arabinofermentans NRRL YB-2248</name>
    <dbReference type="NCBI Taxonomy" id="983967"/>
    <lineage>
        <taxon>Eukaryota</taxon>
        <taxon>Fungi</taxon>
        <taxon>Dikarya</taxon>
        <taxon>Ascomycota</taxon>
        <taxon>Saccharomycotina</taxon>
        <taxon>Pichiomycetes</taxon>
        <taxon>Pichiales</taxon>
        <taxon>Pichiaceae</taxon>
        <taxon>Ogataea</taxon>
        <taxon>Ogataea/Candida clade</taxon>
    </lineage>
</organism>
<evidence type="ECO:0000256" key="4">
    <source>
        <dbReference type="ARBA" id="ARBA00023146"/>
    </source>
</evidence>
<keyword evidence="3" id="KW-0067">ATP-binding</keyword>
<keyword evidence="4" id="KW-0030">Aminoacyl-tRNA synthetase</keyword>
<dbReference type="Pfam" id="PF01336">
    <property type="entry name" value="tRNA_anti-codon"/>
    <property type="match status" value="1"/>
</dbReference>
<sequence>MMMMVIRRRQLLTRHLRTTTRLARFATRCSSSSATTSTSTSTSMDITSESDFAFRKVSITSLNPQEQDDRYYPTLSKISDPTFQTTRVPDFRIKYQDYFIENTDIKTITDSIHNLNGKVKSIRRSGKGSIFIDIIQDYSKVQILANHKMMNLTKDEFYELHINLKPGDQISCFGNPGITKVGELTLKCTKPIQLASPSLHPLPPKFTDSSKIYSNRVVNYLVNKKSQDVIIIRSKVISIIRRFLEDRDFLEVSTPIIGSGNTGANATPFTTTSTHIKDKENKPLELSLRVAPELWLKKLIISGFDKIFEIGKVFRNEGIDSTHNPEFTTCEFYQTFIDLECLMQMTEDLLIDILKTLSTDPRYSSVCYEHCSKLLQEIESNGNKFKKIDFIKELEIQTGIPLPSDLNSNNLIQYYNDLNIPLPIVKSSSQLLDNLSSIYLEPQCQELPTFIYNLPEVLSPLAKSTTISNTNHIVSNRFELYINGKELVNAYEEENNPFKQHNKFQQQLSSKLDFNDKETIIPDYKFIEFMEWGMPPTGGWGLGIDRLVMLVTGTDRIDNVLSFGKLSDVLKQ</sequence>
<protein>
    <recommendedName>
        <fullName evidence="5">Lysyl-tRNA synthetase</fullName>
    </recommendedName>
</protein>
<dbReference type="Proteomes" id="UP000094801">
    <property type="component" value="Unassembled WGS sequence"/>
</dbReference>
<dbReference type="InterPro" id="IPR012340">
    <property type="entry name" value="NA-bd_OB-fold"/>
</dbReference>
<dbReference type="InterPro" id="IPR044136">
    <property type="entry name" value="Lys-tRNA-ligase_II_N"/>
</dbReference>
<accession>A0A1E4SWP6</accession>
<dbReference type="InterPro" id="IPR004365">
    <property type="entry name" value="NA-bd_OB_tRNA"/>
</dbReference>
<dbReference type="Gene3D" id="3.30.930.10">
    <property type="entry name" value="Bira Bifunctional Protein, Domain 2"/>
    <property type="match status" value="1"/>
</dbReference>
<proteinExistence type="predicted"/>
<dbReference type="STRING" id="983967.A0A1E4SWP6"/>
<feature type="domain" description="Aminoacyl-transfer RNA synthetases class-II family profile" evidence="6">
    <location>
        <begin position="232"/>
        <end position="558"/>
    </location>
</feature>
<dbReference type="PROSITE" id="PS50862">
    <property type="entry name" value="AA_TRNA_LIGASE_II"/>
    <property type="match status" value="1"/>
</dbReference>
<dbReference type="GO" id="GO:0004824">
    <property type="term" value="F:lysine-tRNA ligase activity"/>
    <property type="evidence" value="ECO:0007669"/>
    <property type="project" value="InterPro"/>
</dbReference>
<dbReference type="Pfam" id="PF00152">
    <property type="entry name" value="tRNA-synt_2"/>
    <property type="match status" value="1"/>
</dbReference>
<evidence type="ECO:0000256" key="1">
    <source>
        <dbReference type="ARBA" id="ARBA00022598"/>
    </source>
</evidence>
<keyword evidence="1" id="KW-0436">Ligase</keyword>
<dbReference type="CDD" id="cd04322">
    <property type="entry name" value="LysRS_N"/>
    <property type="match status" value="1"/>
</dbReference>
<dbReference type="InterPro" id="IPR006195">
    <property type="entry name" value="aa-tRNA-synth_II"/>
</dbReference>
<reference evidence="8" key="1">
    <citation type="submission" date="2016-04" db="EMBL/GenBank/DDBJ databases">
        <title>Comparative genomics of biotechnologically important yeasts.</title>
        <authorList>
            <consortium name="DOE Joint Genome Institute"/>
            <person name="Riley R."/>
            <person name="Haridas S."/>
            <person name="Wolfe K.H."/>
            <person name="Lopes M.R."/>
            <person name="Hittinger C.T."/>
            <person name="Goker M."/>
            <person name="Salamov A."/>
            <person name="Wisecaver J."/>
            <person name="Long T.M."/>
            <person name="Aerts A.L."/>
            <person name="Barry K."/>
            <person name="Choi C."/>
            <person name="Clum A."/>
            <person name="Coughlan A.Y."/>
            <person name="Deshpande S."/>
            <person name="Douglass A.P."/>
            <person name="Hanson S.J."/>
            <person name="Klenk H.-P."/>
            <person name="Labutti K."/>
            <person name="Lapidus A."/>
            <person name="Lindquist E."/>
            <person name="Lipzen A."/>
            <person name="Meier-Kolthoff J.P."/>
            <person name="Ohm R.A."/>
            <person name="Otillar R.P."/>
            <person name="Pangilinan J."/>
            <person name="Peng Y."/>
            <person name="Rokas A."/>
            <person name="Rosa C.A."/>
            <person name="Scheuner C."/>
            <person name="Sibirny A.A."/>
            <person name="Slot J.C."/>
            <person name="Stielow J.B."/>
            <person name="Sun H."/>
            <person name="Kurtzman C.P."/>
            <person name="Blackwell M."/>
            <person name="Grigoriev I.V."/>
            <person name="Jeffries T.W."/>
        </authorList>
    </citation>
    <scope>NUCLEOTIDE SEQUENCE [LARGE SCALE GENOMIC DNA]</scope>
    <source>
        <strain evidence="8">NRRL YB-2248</strain>
    </source>
</reference>
<dbReference type="GO" id="GO:0000049">
    <property type="term" value="F:tRNA binding"/>
    <property type="evidence" value="ECO:0007669"/>
    <property type="project" value="TreeGrafter"/>
</dbReference>
<keyword evidence="8" id="KW-1185">Reference proteome</keyword>
<dbReference type="SUPFAM" id="SSF55681">
    <property type="entry name" value="Class II aaRS and biotin synthetases"/>
    <property type="match status" value="1"/>
</dbReference>
<dbReference type="GO" id="GO:0005524">
    <property type="term" value="F:ATP binding"/>
    <property type="evidence" value="ECO:0007669"/>
    <property type="project" value="UniProtKB-KW"/>
</dbReference>
<dbReference type="Gene3D" id="2.40.50.140">
    <property type="entry name" value="Nucleic acid-binding proteins"/>
    <property type="match status" value="1"/>
</dbReference>
<dbReference type="EMBL" id="KV453860">
    <property type="protein sequence ID" value="ODV83921.1"/>
    <property type="molecule type" value="Genomic_DNA"/>
</dbReference>
<dbReference type="PANTHER" id="PTHR42918">
    <property type="entry name" value="LYSYL-TRNA SYNTHETASE"/>
    <property type="match status" value="1"/>
</dbReference>
<dbReference type="SUPFAM" id="SSF50249">
    <property type="entry name" value="Nucleic acid-binding proteins"/>
    <property type="match status" value="1"/>
</dbReference>
<evidence type="ECO:0000313" key="7">
    <source>
        <dbReference type="EMBL" id="ODV83921.1"/>
    </source>
</evidence>
<keyword evidence="2" id="KW-0547">Nucleotide-binding</keyword>
<dbReference type="InterPro" id="IPR045864">
    <property type="entry name" value="aa-tRNA-synth_II/BPL/LPL"/>
</dbReference>
<dbReference type="InterPro" id="IPR004364">
    <property type="entry name" value="Aa-tRNA-synt_II"/>
</dbReference>